<dbReference type="AlphaFoldDB" id="X7F3F5"/>
<gene>
    <name evidence="1" type="ORF">RISW2_21745</name>
</gene>
<organism evidence="1 2">
    <name type="scientific">Roseivivax isoporae LMG 25204</name>
    <dbReference type="NCBI Taxonomy" id="1449351"/>
    <lineage>
        <taxon>Bacteria</taxon>
        <taxon>Pseudomonadati</taxon>
        <taxon>Pseudomonadota</taxon>
        <taxon>Alphaproteobacteria</taxon>
        <taxon>Rhodobacterales</taxon>
        <taxon>Roseobacteraceae</taxon>
        <taxon>Roseivivax</taxon>
    </lineage>
</organism>
<sequence length="326" mass="36753">METNTEGAENVVETTARLLRDREIGMRVALPDAITLRTPFLVDVPAHRRVEDHTKVLRDALLHDKPMRRTGTAKLTTLDSLIDWAVRFKSDASVLYARRSQSEPSLTCIANYHGAGPTSWDDSSGEVGAAFRDHRGVYEFPLSKEWKRWMKVSGQPLAKEELAAFIEDHATDFMDPTPNLLNKRPDNPAPWEERNLEIAEKISGRFGQTHQLMELAREFTVHETSNLVVKTNRDTGAAVVAFQNEHNDAEGRPLEIPNLFLIAIPVFESGDLYRLTLRFSYRKSGPKLVFFLTIYDPEKAFDDAFDEAVGKARTVTGLPLFMGAPE</sequence>
<dbReference type="EMBL" id="JAME01000073">
    <property type="protein sequence ID" value="ETX26621.1"/>
    <property type="molecule type" value="Genomic_DNA"/>
</dbReference>
<dbReference type="OrthoDB" id="7346200at2"/>
<protein>
    <recommendedName>
        <fullName evidence="3">DUF2303 family protein</fullName>
    </recommendedName>
</protein>
<reference evidence="1 2" key="1">
    <citation type="submission" date="2014-01" db="EMBL/GenBank/DDBJ databases">
        <title>Roseivivax isoporae LMG 25204 Genome Sequencing.</title>
        <authorList>
            <person name="Lai Q."/>
            <person name="Li G."/>
            <person name="Shao Z."/>
        </authorList>
    </citation>
    <scope>NUCLEOTIDE SEQUENCE [LARGE SCALE GENOMIC DNA]</scope>
    <source>
        <strain evidence="1 2">LMG 25204</strain>
    </source>
</reference>
<dbReference type="RefSeq" id="WP_043775300.1">
    <property type="nucleotide sequence ID" value="NZ_JAME01000073.1"/>
</dbReference>
<dbReference type="InterPro" id="IPR019276">
    <property type="entry name" value="DUF2303"/>
</dbReference>
<name>X7F3F5_9RHOB</name>
<evidence type="ECO:0000313" key="1">
    <source>
        <dbReference type="EMBL" id="ETX26621.1"/>
    </source>
</evidence>
<accession>X7F3F5</accession>
<comment type="caution">
    <text evidence="1">The sequence shown here is derived from an EMBL/GenBank/DDBJ whole genome shotgun (WGS) entry which is preliminary data.</text>
</comment>
<dbReference type="STRING" id="1449351.RISW2_21745"/>
<evidence type="ECO:0000313" key="2">
    <source>
        <dbReference type="Proteomes" id="UP000023430"/>
    </source>
</evidence>
<keyword evidence="2" id="KW-1185">Reference proteome</keyword>
<dbReference type="Proteomes" id="UP000023430">
    <property type="component" value="Unassembled WGS sequence"/>
</dbReference>
<evidence type="ECO:0008006" key="3">
    <source>
        <dbReference type="Google" id="ProtNLM"/>
    </source>
</evidence>
<proteinExistence type="predicted"/>
<dbReference type="eggNOG" id="COG5532">
    <property type="taxonomic scope" value="Bacteria"/>
</dbReference>
<dbReference type="Pfam" id="PF10065">
    <property type="entry name" value="DUF2303"/>
    <property type="match status" value="1"/>
</dbReference>